<dbReference type="PANTHER" id="PTHR30319">
    <property type="entry name" value="PHENYLACETIC ACID REGULATOR-RELATED TRANSCRIPTIONAL REPRESSOR"/>
    <property type="match status" value="1"/>
</dbReference>
<accession>A0A4R4Z5A2</accession>
<proteinExistence type="predicted"/>
<feature type="non-terminal residue" evidence="2">
    <location>
        <position position="221"/>
    </location>
</feature>
<evidence type="ECO:0000259" key="1">
    <source>
        <dbReference type="Pfam" id="PF20803"/>
    </source>
</evidence>
<dbReference type="AlphaFoldDB" id="A0A4R4Z5A2"/>
<dbReference type="EMBL" id="SMKX01000105">
    <property type="protein sequence ID" value="TDD52660.1"/>
    <property type="molecule type" value="Genomic_DNA"/>
</dbReference>
<reference evidence="2 3" key="1">
    <citation type="submission" date="2019-03" db="EMBL/GenBank/DDBJ databases">
        <title>Draft genome sequences of novel Actinobacteria.</title>
        <authorList>
            <person name="Sahin N."/>
            <person name="Ay H."/>
            <person name="Saygin H."/>
        </authorList>
    </citation>
    <scope>NUCLEOTIDE SEQUENCE [LARGE SCALE GENOMIC DNA]</scope>
    <source>
        <strain evidence="2 3">JCM 13523</strain>
    </source>
</reference>
<sequence length="221" mass="23819">MMSPRTVIDAFLPSAGKVALEQVYDTANAAGVADQPLRLALRRLVASGEVVQTGRGRAGAASLTDTGRLRLEQDRMAVRLALAQDQGLAGWDGRWQLLAVSAPESDRAVRDTLRRTLTEAGAAPVSTSLYVTPHDLSALIDDDRHLVHAVATHLDVRGTTDPQAIAELLWPQEPLLKGYAKLQQVIDEVDTTDADSALVQQLRLADALEDALRPDPLIPPE</sequence>
<dbReference type="Gene3D" id="1.10.10.10">
    <property type="entry name" value="Winged helix-like DNA-binding domain superfamily/Winged helix DNA-binding domain"/>
    <property type="match status" value="1"/>
</dbReference>
<dbReference type="InterPro" id="IPR048846">
    <property type="entry name" value="PaaX-like_central"/>
</dbReference>
<evidence type="ECO:0000313" key="3">
    <source>
        <dbReference type="Proteomes" id="UP000295124"/>
    </source>
</evidence>
<dbReference type="Proteomes" id="UP000295124">
    <property type="component" value="Unassembled WGS sequence"/>
</dbReference>
<organism evidence="2 3">
    <name type="scientific">Kribbella antibiotica</name>
    <dbReference type="NCBI Taxonomy" id="190195"/>
    <lineage>
        <taxon>Bacteria</taxon>
        <taxon>Bacillati</taxon>
        <taxon>Actinomycetota</taxon>
        <taxon>Actinomycetes</taxon>
        <taxon>Propionibacteriales</taxon>
        <taxon>Kribbellaceae</taxon>
        <taxon>Kribbella</taxon>
    </lineage>
</organism>
<comment type="caution">
    <text evidence="2">The sequence shown here is derived from an EMBL/GenBank/DDBJ whole genome shotgun (WGS) entry which is preliminary data.</text>
</comment>
<dbReference type="GO" id="GO:0006351">
    <property type="term" value="P:DNA-templated transcription"/>
    <property type="evidence" value="ECO:0007669"/>
    <property type="project" value="TreeGrafter"/>
</dbReference>
<protein>
    <submittedName>
        <fullName evidence="2">PaaX family transcriptional regulator</fullName>
    </submittedName>
</protein>
<dbReference type="Pfam" id="PF20803">
    <property type="entry name" value="PaaX_M"/>
    <property type="match status" value="1"/>
</dbReference>
<keyword evidence="3" id="KW-1185">Reference proteome</keyword>
<evidence type="ECO:0000313" key="2">
    <source>
        <dbReference type="EMBL" id="TDD52660.1"/>
    </source>
</evidence>
<dbReference type="PANTHER" id="PTHR30319:SF1">
    <property type="entry name" value="TRANSCRIPTIONAL REPRESSOR PAAX"/>
    <property type="match status" value="1"/>
</dbReference>
<dbReference type="Gene3D" id="3.30.70.2650">
    <property type="match status" value="1"/>
</dbReference>
<dbReference type="InterPro" id="IPR036388">
    <property type="entry name" value="WH-like_DNA-bd_sf"/>
</dbReference>
<name>A0A4R4Z5A2_9ACTN</name>
<dbReference type="OrthoDB" id="2270427at2"/>
<gene>
    <name evidence="2" type="ORF">E1263_28715</name>
</gene>
<feature type="domain" description="Transcriptional repressor PaaX-like central Cas2-like" evidence="1">
    <location>
        <begin position="90"/>
        <end position="142"/>
    </location>
</feature>